<evidence type="ECO:0000256" key="1">
    <source>
        <dbReference type="SAM" id="MobiDB-lite"/>
    </source>
</evidence>
<evidence type="ECO:0000313" key="3">
    <source>
        <dbReference type="EMBL" id="KKL96763.1"/>
    </source>
</evidence>
<dbReference type="GO" id="GO:0004418">
    <property type="term" value="F:hydroxymethylbilane synthase activity"/>
    <property type="evidence" value="ECO:0007669"/>
    <property type="project" value="InterPro"/>
</dbReference>
<protein>
    <recommendedName>
        <fullName evidence="2">Porphobilinogen deaminase N-terminal domain-containing protein</fullName>
    </recommendedName>
</protein>
<dbReference type="EMBL" id="LAZR01018345">
    <property type="protein sequence ID" value="KKL96763.1"/>
    <property type="molecule type" value="Genomic_DNA"/>
</dbReference>
<reference evidence="3" key="1">
    <citation type="journal article" date="2015" name="Nature">
        <title>Complex archaea that bridge the gap between prokaryotes and eukaryotes.</title>
        <authorList>
            <person name="Spang A."/>
            <person name="Saw J.H."/>
            <person name="Jorgensen S.L."/>
            <person name="Zaremba-Niedzwiedzka K."/>
            <person name="Martijn J."/>
            <person name="Lind A.E."/>
            <person name="van Eijk R."/>
            <person name="Schleper C."/>
            <person name="Guy L."/>
            <person name="Ettema T.J."/>
        </authorList>
    </citation>
    <scope>NUCLEOTIDE SEQUENCE</scope>
</reference>
<proteinExistence type="predicted"/>
<dbReference type="Gene3D" id="3.40.190.10">
    <property type="entry name" value="Periplasmic binding protein-like II"/>
    <property type="match status" value="1"/>
</dbReference>
<accession>A0A0F9GDC7</accession>
<sequence>MSRLVIGTRGSALALWQARFVQQALAAENTGLQVELEIIHTTGDRPAQTAPGPQNRRARSGNPTAYRAGAAQRGPIRETRR</sequence>
<dbReference type="GO" id="GO:0033014">
    <property type="term" value="P:tetrapyrrole biosynthetic process"/>
    <property type="evidence" value="ECO:0007669"/>
    <property type="project" value="InterPro"/>
</dbReference>
<evidence type="ECO:0000259" key="2">
    <source>
        <dbReference type="Pfam" id="PF01379"/>
    </source>
</evidence>
<feature type="domain" description="Porphobilinogen deaminase N-terminal" evidence="2">
    <location>
        <begin position="4"/>
        <end position="48"/>
    </location>
</feature>
<organism evidence="3">
    <name type="scientific">marine sediment metagenome</name>
    <dbReference type="NCBI Taxonomy" id="412755"/>
    <lineage>
        <taxon>unclassified sequences</taxon>
        <taxon>metagenomes</taxon>
        <taxon>ecological metagenomes</taxon>
    </lineage>
</organism>
<dbReference type="AlphaFoldDB" id="A0A0F9GDC7"/>
<dbReference type="SUPFAM" id="SSF53850">
    <property type="entry name" value="Periplasmic binding protein-like II"/>
    <property type="match status" value="1"/>
</dbReference>
<dbReference type="InterPro" id="IPR022417">
    <property type="entry name" value="Porphobilin_deaminase_N"/>
</dbReference>
<name>A0A0F9GDC7_9ZZZZ</name>
<dbReference type="Pfam" id="PF01379">
    <property type="entry name" value="Porphobil_deam"/>
    <property type="match status" value="1"/>
</dbReference>
<comment type="caution">
    <text evidence="3">The sequence shown here is derived from an EMBL/GenBank/DDBJ whole genome shotgun (WGS) entry which is preliminary data.</text>
</comment>
<gene>
    <name evidence="3" type="ORF">LCGC14_1841250</name>
</gene>
<feature type="region of interest" description="Disordered" evidence="1">
    <location>
        <begin position="42"/>
        <end position="81"/>
    </location>
</feature>